<dbReference type="EMBL" id="JASCZI010121364">
    <property type="protein sequence ID" value="MED6161411.1"/>
    <property type="molecule type" value="Genomic_DNA"/>
</dbReference>
<feature type="region of interest" description="Disordered" evidence="2">
    <location>
        <begin position="1"/>
        <end position="67"/>
    </location>
</feature>
<feature type="coiled-coil region" evidence="1">
    <location>
        <begin position="157"/>
        <end position="237"/>
    </location>
</feature>
<evidence type="ECO:0000313" key="3">
    <source>
        <dbReference type="EMBL" id="MED6161411.1"/>
    </source>
</evidence>
<evidence type="ECO:0000256" key="2">
    <source>
        <dbReference type="SAM" id="MobiDB-lite"/>
    </source>
</evidence>
<accession>A0ABU6UMP4</accession>
<evidence type="ECO:0000313" key="4">
    <source>
        <dbReference type="Proteomes" id="UP001341840"/>
    </source>
</evidence>
<gene>
    <name evidence="3" type="ORF">PIB30_060485</name>
</gene>
<reference evidence="3 4" key="1">
    <citation type="journal article" date="2023" name="Plants (Basel)">
        <title>Bridging the Gap: Combining Genomics and Transcriptomics Approaches to Understand Stylosanthes scabra, an Orphan Legume from the Brazilian Caatinga.</title>
        <authorList>
            <person name="Ferreira-Neto J.R.C."/>
            <person name="da Silva M.D."/>
            <person name="Binneck E."/>
            <person name="de Melo N.F."/>
            <person name="da Silva R.H."/>
            <person name="de Melo A.L.T.M."/>
            <person name="Pandolfi V."/>
            <person name="Bustamante F.O."/>
            <person name="Brasileiro-Vidal A.C."/>
            <person name="Benko-Iseppon A.M."/>
        </authorList>
    </citation>
    <scope>NUCLEOTIDE SEQUENCE [LARGE SCALE GENOMIC DNA]</scope>
    <source>
        <tissue evidence="3">Leaves</tissue>
    </source>
</reference>
<feature type="compositionally biased region" description="Polar residues" evidence="2">
    <location>
        <begin position="1"/>
        <end position="18"/>
    </location>
</feature>
<evidence type="ECO:0000256" key="1">
    <source>
        <dbReference type="SAM" id="Coils"/>
    </source>
</evidence>
<keyword evidence="1" id="KW-0175">Coiled coil</keyword>
<proteinExistence type="predicted"/>
<protein>
    <submittedName>
        <fullName evidence="3">Uncharacterized protein</fullName>
    </submittedName>
</protein>
<dbReference type="Proteomes" id="UP001341840">
    <property type="component" value="Unassembled WGS sequence"/>
</dbReference>
<sequence length="274" mass="30126">MIPTSGNRATPERGSSNEVGKEQDQLVDVSSPIREEDTLQPSLKKRPAGEGPVGTKRSRVSEGGSREFSAMDRSFDASSFIAANLLGPRAQEALRDYDPIESVRWAESAMLRFTTILKSVEPRLTMADKVEHQNAKLLGDLKKLVVEEEKADAVATKLKAEEELKSAGVKLETLAKEKDQEIERLKLREAELVSEDEKLRGLVAEEKVRPNLAKVSMSELQKQCEELVEDAKAAVSATVGALKAQLAILAPDFVTDQIIFFKDIVDGKVVDHSD</sequence>
<keyword evidence="4" id="KW-1185">Reference proteome</keyword>
<name>A0ABU6UMP4_9FABA</name>
<comment type="caution">
    <text evidence="3">The sequence shown here is derived from an EMBL/GenBank/DDBJ whole genome shotgun (WGS) entry which is preliminary data.</text>
</comment>
<organism evidence="3 4">
    <name type="scientific">Stylosanthes scabra</name>
    <dbReference type="NCBI Taxonomy" id="79078"/>
    <lineage>
        <taxon>Eukaryota</taxon>
        <taxon>Viridiplantae</taxon>
        <taxon>Streptophyta</taxon>
        <taxon>Embryophyta</taxon>
        <taxon>Tracheophyta</taxon>
        <taxon>Spermatophyta</taxon>
        <taxon>Magnoliopsida</taxon>
        <taxon>eudicotyledons</taxon>
        <taxon>Gunneridae</taxon>
        <taxon>Pentapetalae</taxon>
        <taxon>rosids</taxon>
        <taxon>fabids</taxon>
        <taxon>Fabales</taxon>
        <taxon>Fabaceae</taxon>
        <taxon>Papilionoideae</taxon>
        <taxon>50 kb inversion clade</taxon>
        <taxon>dalbergioids sensu lato</taxon>
        <taxon>Dalbergieae</taxon>
        <taxon>Pterocarpus clade</taxon>
        <taxon>Stylosanthes</taxon>
    </lineage>
</organism>